<comment type="caution">
    <text evidence="6">The sequence shown here is derived from an EMBL/GenBank/DDBJ whole genome shotgun (WGS) entry which is preliminary data.</text>
</comment>
<feature type="domain" description="CBS" evidence="5">
    <location>
        <begin position="140"/>
        <end position="197"/>
    </location>
</feature>
<keyword evidence="7" id="KW-1185">Reference proteome</keyword>
<dbReference type="InterPro" id="IPR000644">
    <property type="entry name" value="CBS_dom"/>
</dbReference>
<protein>
    <submittedName>
        <fullName evidence="6">Ion transporter</fullName>
    </submittedName>
</protein>
<evidence type="ECO:0000256" key="1">
    <source>
        <dbReference type="ARBA" id="ARBA00006446"/>
    </source>
</evidence>
<evidence type="ECO:0000256" key="3">
    <source>
        <dbReference type="ARBA" id="ARBA00023122"/>
    </source>
</evidence>
<dbReference type="InterPro" id="IPR044751">
    <property type="entry name" value="Ion_transp-like_CBS"/>
</dbReference>
<dbReference type="InterPro" id="IPR005170">
    <property type="entry name" value="Transptr-assoc_dom"/>
</dbReference>
<dbReference type="SUPFAM" id="SSF56176">
    <property type="entry name" value="FAD-binding/transporter-associated domain-like"/>
    <property type="match status" value="1"/>
</dbReference>
<proteinExistence type="inferred from homology"/>
<evidence type="ECO:0000313" key="7">
    <source>
        <dbReference type="Proteomes" id="UP000641137"/>
    </source>
</evidence>
<comment type="similarity">
    <text evidence="1">Belongs to the UPF0053 family. Hemolysin C subfamily.</text>
</comment>
<dbReference type="GO" id="GO:0005886">
    <property type="term" value="C:plasma membrane"/>
    <property type="evidence" value="ECO:0007669"/>
    <property type="project" value="TreeGrafter"/>
</dbReference>
<dbReference type="SUPFAM" id="SSF54631">
    <property type="entry name" value="CBS-domain pair"/>
    <property type="match status" value="1"/>
</dbReference>
<dbReference type="InterPro" id="IPR016169">
    <property type="entry name" value="FAD-bd_PCMH_sub2"/>
</dbReference>
<dbReference type="PANTHER" id="PTHR22777:SF27">
    <property type="entry name" value="MAGNESIUM AND COBALT EFFLUX PROTEIN CORC"/>
    <property type="match status" value="1"/>
</dbReference>
<name>A0A8J3GI44_9HYPH</name>
<dbReference type="GO" id="GO:0050660">
    <property type="term" value="F:flavin adenine dinucleotide binding"/>
    <property type="evidence" value="ECO:0007669"/>
    <property type="project" value="InterPro"/>
</dbReference>
<gene>
    <name evidence="6" type="ORF">GCM10010136_24010</name>
</gene>
<dbReference type="FunFam" id="3.10.580.10:FF:000002">
    <property type="entry name" value="Magnesium/cobalt efflux protein CorC"/>
    <property type="match status" value="1"/>
</dbReference>
<dbReference type="Gene3D" id="3.30.465.10">
    <property type="match status" value="1"/>
</dbReference>
<dbReference type="Pfam" id="PF00571">
    <property type="entry name" value="CBS"/>
    <property type="match status" value="2"/>
</dbReference>
<dbReference type="PANTHER" id="PTHR22777">
    <property type="entry name" value="HEMOLYSIN-RELATED"/>
    <property type="match status" value="1"/>
</dbReference>
<keyword evidence="3 4" id="KW-0129">CBS domain</keyword>
<keyword evidence="2" id="KW-0677">Repeat</keyword>
<feature type="domain" description="CBS" evidence="5">
    <location>
        <begin position="51"/>
        <end position="112"/>
    </location>
</feature>
<dbReference type="AlphaFoldDB" id="A0A8J3GI44"/>
<dbReference type="Pfam" id="PF03471">
    <property type="entry name" value="CorC_HlyC"/>
    <property type="match status" value="1"/>
</dbReference>
<accession>A0A8J3GI44</accession>
<sequence>MFRPRVTNTIRDELTDALEEEESANAEFTPVERAMLANILKLREVRVEDVMIPRADVEALELQTTFGELLDRFEQSGHSRMPVYSDSLDDPRGMIHLRDVIAYITRNARVSSAPDLEAPTYRGLDLSRIDLAATIEATGIVRPVLFVPPSMLATDLMAHMQAARTQMALVIDEYGGTDGLASLEDIVEMIVGDIEDEHDQDDTPLIEENTDGTYIVDAKAEIDDVAEAIGEDFMPGENGETVDTIGGLVFNTLGRVPLEGEAVDSAAPGFRFHILEADSRRVKKIRIERLDEAERDDVALSRMTSN</sequence>
<dbReference type="CDD" id="cd04590">
    <property type="entry name" value="CBS_pair_CorC_HlyC_assoc"/>
    <property type="match status" value="1"/>
</dbReference>
<evidence type="ECO:0000256" key="4">
    <source>
        <dbReference type="PROSITE-ProRule" id="PRU00703"/>
    </source>
</evidence>
<dbReference type="InterPro" id="IPR046342">
    <property type="entry name" value="CBS_dom_sf"/>
</dbReference>
<reference evidence="6" key="2">
    <citation type="submission" date="2020-09" db="EMBL/GenBank/DDBJ databases">
        <authorList>
            <person name="Sun Q."/>
            <person name="Kim S."/>
        </authorList>
    </citation>
    <scope>NUCLEOTIDE SEQUENCE</scope>
    <source>
        <strain evidence="6">KCTC 42097</strain>
    </source>
</reference>
<evidence type="ECO:0000313" key="6">
    <source>
        <dbReference type="EMBL" id="GHC74648.1"/>
    </source>
</evidence>
<evidence type="ECO:0000259" key="5">
    <source>
        <dbReference type="PROSITE" id="PS51371"/>
    </source>
</evidence>
<dbReference type="Gene3D" id="3.10.580.10">
    <property type="entry name" value="CBS-domain"/>
    <property type="match status" value="1"/>
</dbReference>
<dbReference type="PROSITE" id="PS51371">
    <property type="entry name" value="CBS"/>
    <property type="match status" value="2"/>
</dbReference>
<dbReference type="SMART" id="SM01091">
    <property type="entry name" value="CorC_HlyC"/>
    <property type="match status" value="1"/>
</dbReference>
<evidence type="ECO:0000256" key="2">
    <source>
        <dbReference type="ARBA" id="ARBA00022737"/>
    </source>
</evidence>
<reference evidence="6" key="1">
    <citation type="journal article" date="2014" name="Int. J. Syst. Evol. Microbiol.">
        <title>Complete genome sequence of Corynebacterium casei LMG S-19264T (=DSM 44701T), isolated from a smear-ripened cheese.</title>
        <authorList>
            <consortium name="US DOE Joint Genome Institute (JGI-PGF)"/>
            <person name="Walter F."/>
            <person name="Albersmeier A."/>
            <person name="Kalinowski J."/>
            <person name="Ruckert C."/>
        </authorList>
    </citation>
    <scope>NUCLEOTIDE SEQUENCE</scope>
    <source>
        <strain evidence="6">KCTC 42097</strain>
    </source>
</reference>
<dbReference type="InterPro" id="IPR036318">
    <property type="entry name" value="FAD-bd_PCMH-like_sf"/>
</dbReference>
<organism evidence="6 7">
    <name type="scientific">Limoniibacter endophyticus</name>
    <dbReference type="NCBI Taxonomy" id="1565040"/>
    <lineage>
        <taxon>Bacteria</taxon>
        <taxon>Pseudomonadati</taxon>
        <taxon>Pseudomonadota</taxon>
        <taxon>Alphaproteobacteria</taxon>
        <taxon>Hyphomicrobiales</taxon>
        <taxon>Bartonellaceae</taxon>
        <taxon>Limoniibacter</taxon>
    </lineage>
</organism>
<dbReference type="Proteomes" id="UP000641137">
    <property type="component" value="Unassembled WGS sequence"/>
</dbReference>
<dbReference type="EMBL" id="BMZO01000007">
    <property type="protein sequence ID" value="GHC74648.1"/>
    <property type="molecule type" value="Genomic_DNA"/>
</dbReference>